<keyword evidence="1" id="KW-0812">Transmembrane</keyword>
<dbReference type="Proteomes" id="UP000186868">
    <property type="component" value="Unassembled WGS sequence"/>
</dbReference>
<feature type="transmembrane region" description="Helical" evidence="1">
    <location>
        <begin position="34"/>
        <end position="57"/>
    </location>
</feature>
<sequence>MDSDNLQNALYSLMQSGSHSNPAYNTLLHDYIKYHAALVIEGGIFALLFIALGVYFWRRFKRMQKAETCNWTFEKRAYFCFGLVSTIVALFMLLIVAVNLGTVLNPQEGFARVIWDLGTPQAGTQKAAHYQAVNTWVHSGSAHMPPVLQNEVRDRLSWQRPKAIVCSILLVVFAIFTTRLWRKLMNSRASESMWRLKAKALITMGVLAVPLTLLLMIMALANTQASFAPITLTLLFS</sequence>
<keyword evidence="3" id="KW-1185">Reference proteome</keyword>
<organism evidence="2 3">
    <name type="scientific">Hydrococcus rivularis NIES-593</name>
    <dbReference type="NCBI Taxonomy" id="1921803"/>
    <lineage>
        <taxon>Bacteria</taxon>
        <taxon>Bacillati</taxon>
        <taxon>Cyanobacteriota</taxon>
        <taxon>Cyanophyceae</taxon>
        <taxon>Pleurocapsales</taxon>
        <taxon>Hydrococcaceae</taxon>
        <taxon>Hydrococcus</taxon>
    </lineage>
</organism>
<protein>
    <submittedName>
        <fullName evidence="2">Uncharacterized protein</fullName>
    </submittedName>
</protein>
<proteinExistence type="predicted"/>
<dbReference type="STRING" id="1921803.NIES593_22060"/>
<dbReference type="EMBL" id="MRCB01000049">
    <property type="protein sequence ID" value="OKH18532.1"/>
    <property type="molecule type" value="Genomic_DNA"/>
</dbReference>
<keyword evidence="1" id="KW-0472">Membrane</keyword>
<comment type="caution">
    <text evidence="2">The sequence shown here is derived from an EMBL/GenBank/DDBJ whole genome shotgun (WGS) entry which is preliminary data.</text>
</comment>
<reference evidence="2 3" key="1">
    <citation type="submission" date="2016-11" db="EMBL/GenBank/DDBJ databases">
        <title>Draft Genome Sequences of Nine Cyanobacterial Strains from Diverse Habitats.</title>
        <authorList>
            <person name="Zhu T."/>
            <person name="Hou S."/>
            <person name="Lu X."/>
            <person name="Hess W.R."/>
        </authorList>
    </citation>
    <scope>NUCLEOTIDE SEQUENCE [LARGE SCALE GENOMIC DNA]</scope>
    <source>
        <strain evidence="2 3">NIES-593</strain>
    </source>
</reference>
<dbReference type="AlphaFoldDB" id="A0A1U7H7P3"/>
<keyword evidence="1" id="KW-1133">Transmembrane helix</keyword>
<gene>
    <name evidence="2" type="ORF">NIES593_22060</name>
</gene>
<evidence type="ECO:0000313" key="2">
    <source>
        <dbReference type="EMBL" id="OKH18532.1"/>
    </source>
</evidence>
<feature type="transmembrane region" description="Helical" evidence="1">
    <location>
        <begin position="201"/>
        <end position="221"/>
    </location>
</feature>
<feature type="transmembrane region" description="Helical" evidence="1">
    <location>
        <begin position="78"/>
        <end position="100"/>
    </location>
</feature>
<evidence type="ECO:0000313" key="3">
    <source>
        <dbReference type="Proteomes" id="UP000186868"/>
    </source>
</evidence>
<feature type="transmembrane region" description="Helical" evidence="1">
    <location>
        <begin position="162"/>
        <end position="181"/>
    </location>
</feature>
<evidence type="ECO:0000256" key="1">
    <source>
        <dbReference type="SAM" id="Phobius"/>
    </source>
</evidence>
<name>A0A1U7H7P3_9CYAN</name>
<accession>A0A1U7H7P3</accession>